<keyword evidence="1" id="KW-0472">Membrane</keyword>
<sequence length="472" mass="48976">MGYGVISMLLGGGRRRAVLYGGFALYAAGVALFSGPGLDHWWGTWAAGGYAIAAAITAWGRPWSGRAAVAVSVAGALIGPAIWLMTQEPTPPDVAVVARSGVLLLHHGSPYLPLSGLTGWLDYNPYLPVMALFGLPGALGLPGKTWPWLIAATFLLLYATFRVTLRPGMPRRGRAAFGYAAFWLACPVMAFPLTMGITDPPVIALTCLGLALLARGTGAREGRGWEAGGFTGRELAGRGLTGRGLAGRGWNRDFAAAALVLGVACAMKYTAWPALVIVAVMVAARDGWRAAVRFTAVVLAAAAALVAALAPAALGNPASLLRNTVDYPLGLTGATSPAASPLPGHLLATLGSGGHLAALLLLAAAGIAIAASLVVAPPATPAAAARRVAIGLTALFLLAPATRFGYFIYPISLYAWAMLADRQRGTGPRDSGDQWSLGRVTGRLPARYERRLHRVIGHSDGWDARQMPDPVT</sequence>
<organism evidence="2 3">
    <name type="scientific">Trebonia kvetii</name>
    <dbReference type="NCBI Taxonomy" id="2480626"/>
    <lineage>
        <taxon>Bacteria</taxon>
        <taxon>Bacillati</taxon>
        <taxon>Actinomycetota</taxon>
        <taxon>Actinomycetes</taxon>
        <taxon>Streptosporangiales</taxon>
        <taxon>Treboniaceae</taxon>
        <taxon>Trebonia</taxon>
    </lineage>
</organism>
<evidence type="ECO:0000256" key="1">
    <source>
        <dbReference type="SAM" id="Phobius"/>
    </source>
</evidence>
<evidence type="ECO:0000313" key="3">
    <source>
        <dbReference type="Proteomes" id="UP000460272"/>
    </source>
</evidence>
<protein>
    <submittedName>
        <fullName evidence="2">DUF2029 domain-containing protein</fullName>
    </submittedName>
</protein>
<dbReference type="RefSeq" id="WP_145855830.1">
    <property type="nucleotide sequence ID" value="NZ_RPFW01000004.1"/>
</dbReference>
<accession>A0A6P2BYF5</accession>
<feature type="transmembrane region" description="Helical" evidence="1">
    <location>
        <begin position="177"/>
        <end position="195"/>
    </location>
</feature>
<dbReference type="Proteomes" id="UP000460272">
    <property type="component" value="Unassembled WGS sequence"/>
</dbReference>
<comment type="caution">
    <text evidence="2">The sequence shown here is derived from an EMBL/GenBank/DDBJ whole genome shotgun (WGS) entry which is preliminary data.</text>
</comment>
<reference evidence="2 3" key="1">
    <citation type="submission" date="2018-11" db="EMBL/GenBank/DDBJ databases">
        <title>Trebonia kvetii gen.nov., sp.nov., a novel acidophilic actinobacterium, and proposal of the new actinobacterial family Treboniaceae fam. nov.</title>
        <authorList>
            <person name="Rapoport D."/>
            <person name="Sagova-Mareckova M."/>
            <person name="Sedlacek I."/>
            <person name="Provaznik J."/>
            <person name="Kralova S."/>
            <person name="Pavlinic D."/>
            <person name="Benes V."/>
            <person name="Kopecky J."/>
        </authorList>
    </citation>
    <scope>NUCLEOTIDE SEQUENCE [LARGE SCALE GENOMIC DNA]</scope>
    <source>
        <strain evidence="2 3">15Tr583</strain>
    </source>
</reference>
<feature type="transmembrane region" description="Helical" evidence="1">
    <location>
        <begin position="388"/>
        <end position="409"/>
    </location>
</feature>
<feature type="transmembrane region" description="Helical" evidence="1">
    <location>
        <begin position="67"/>
        <end position="86"/>
    </location>
</feature>
<name>A0A6P2BYF5_9ACTN</name>
<gene>
    <name evidence="2" type="ORF">EAS64_22725</name>
</gene>
<dbReference type="EMBL" id="RPFW01000004">
    <property type="protein sequence ID" value="TVZ03246.1"/>
    <property type="molecule type" value="Genomic_DNA"/>
</dbReference>
<proteinExistence type="predicted"/>
<feature type="transmembrane region" description="Helical" evidence="1">
    <location>
        <begin position="294"/>
        <end position="314"/>
    </location>
</feature>
<evidence type="ECO:0000313" key="2">
    <source>
        <dbReference type="EMBL" id="TVZ03246.1"/>
    </source>
</evidence>
<feature type="transmembrane region" description="Helical" evidence="1">
    <location>
        <begin position="356"/>
        <end position="376"/>
    </location>
</feature>
<feature type="transmembrane region" description="Helical" evidence="1">
    <location>
        <begin position="254"/>
        <end position="282"/>
    </location>
</feature>
<dbReference type="OrthoDB" id="3867445at2"/>
<feature type="transmembrane region" description="Helical" evidence="1">
    <location>
        <begin position="41"/>
        <end position="60"/>
    </location>
</feature>
<feature type="transmembrane region" description="Helical" evidence="1">
    <location>
        <begin position="17"/>
        <end position="35"/>
    </location>
</feature>
<keyword evidence="1" id="KW-1133">Transmembrane helix</keyword>
<keyword evidence="1" id="KW-0812">Transmembrane</keyword>
<keyword evidence="3" id="KW-1185">Reference proteome</keyword>
<feature type="transmembrane region" description="Helical" evidence="1">
    <location>
        <begin position="146"/>
        <end position="165"/>
    </location>
</feature>
<dbReference type="AlphaFoldDB" id="A0A6P2BYF5"/>